<sequence>MKSPTKLPRRYGRRRTYNRSPKTQILSRKRVPVDVEVDGDVSVSPLDDRDSTVEVDKKSGGTSSEATESIKKNDSKKVAEFAKTGKENRIHGGKSIKRSKIRGSLVDNILPAPPIQSKSTKTNSLLISNPNEFTFFQKDDTSTSSEKACSRDKSQHYNPDKNLLLDLFPNDASTNKSANTNHSSGVGDGTSKKSSTTTAKVASEGKSGIITGASASTARTKNTSLRLAPRKKTPGRSKFKKGSPKVKADAVGILESMKELKEVPVGRIMGLPPPENITFRSKSKGKVEELMAAPVGDVQIWQDEGDDGVSVLTGATKMKRVLRDVANRVKGGEAETTGAKIKKPVQSEFRTKTARQKRKSTLEEIVERKKQCVGKIDACVIFTVPQFESRRDGTDRFQERKYLGLIEGVGGGIDEANKPDDTPSRGRLLEMPGELMPGTWKAQVLDDETEGCSYKRISLRHENVEYSSLEARLQEDNVSIVNPHKNRVTSFIDQEILYDEEIDDTEGEEKVLGKVFIGCVSLVWFDGFYTSTDAIKLANETSEGLLKLCVPPEDSGANSLCKIVRKDLSGKADDFDCVGGVLYRCKLDFDDEYTILLSYSGFEIDAVDVIFKKIDVHSCMTGGVLDVSCRRGLTPSIISHHLDCVGSTECDVMGRWINGDDEKYSYLPPTDEKLVYQESASTEQSCTKEESDHLDESAMLSNTSFTDFGDGAHDTFDPEEKDNEDSDPLVTDVQKSQELPSINHSDVVEEVEEVAEHKPRDPSFENHQANESATATKHSTSPVLEAVKKRAYTTIHCQQDVEAEIDVLPQRSSSTVEPTAISNSPHKTLTVMRSAQSKAIQDLSLPASAVEIMPQIDAQDHIKHGFTDTSNHTKSKGPTIDIVTKAAQSSEEQHELKVSTTDRPATFKPSNNSASEESKEPMNSIAVGSSVKHSTNSNDGIAYINTANPSCSVLAKGTKSLSKPIAKKATKASENKKTNRRLSYACETKLTRSKFKRAHTPTTKQVAMRTDSATSTARKLFDTSSKNDPQQQLHFSAAKSTKKKEYINDLFGENESMFGIPTIKTPLARRRSVGGSHGKTLSRFSRPKPVSGSRSAPSKTRQMPLPPTDSRSKASKDTSPVVTPGRKSIGKLSDVEEVFHSPVSPPSINKLSSFDEDTFHDASMVLFDESKDEFQALSAIGLQEAQQYSSPQRLHDVYYGQAAPSPTPTLAVLSSNISTMESPDRFGSFHDYYYGHGHYVESEDSFPIPSDQPLHDVYFGQYMQCEQLVSEELNVSPDSSQSTYDIYFGQQEIQACSNIQKPRAKYQHKLFLVLLALSRMFHAATQPVNTRYQRRHPGITVFTQTHSNNTHTENEIIDQGHQAQGWFSAWYQGY</sequence>
<feature type="region of interest" description="Disordered" evidence="1">
    <location>
        <begin position="702"/>
        <end position="781"/>
    </location>
</feature>
<feature type="compositionally biased region" description="Polar residues" evidence="1">
    <location>
        <begin position="733"/>
        <end position="744"/>
    </location>
</feature>
<organism evidence="2 3">
    <name type="scientific">Cyclotella atomus</name>
    <dbReference type="NCBI Taxonomy" id="382360"/>
    <lineage>
        <taxon>Eukaryota</taxon>
        <taxon>Sar</taxon>
        <taxon>Stramenopiles</taxon>
        <taxon>Ochrophyta</taxon>
        <taxon>Bacillariophyta</taxon>
        <taxon>Coscinodiscophyceae</taxon>
        <taxon>Thalassiosirophycidae</taxon>
        <taxon>Stephanodiscales</taxon>
        <taxon>Stephanodiscaceae</taxon>
        <taxon>Cyclotella</taxon>
    </lineage>
</organism>
<comment type="caution">
    <text evidence="2">The sequence shown here is derived from an EMBL/GenBank/DDBJ whole genome shotgun (WGS) entry which is preliminary data.</text>
</comment>
<feature type="compositionally biased region" description="Low complexity" evidence="1">
    <location>
        <begin position="192"/>
        <end position="202"/>
    </location>
</feature>
<feature type="compositionally biased region" description="Polar residues" evidence="1">
    <location>
        <begin position="898"/>
        <end position="915"/>
    </location>
</feature>
<name>A0ABD3NMH5_9STRA</name>
<feature type="compositionally biased region" description="Polar residues" evidence="1">
    <location>
        <begin position="765"/>
        <end position="781"/>
    </location>
</feature>
<feature type="region of interest" description="Disordered" evidence="1">
    <location>
        <begin position="1"/>
        <end position="75"/>
    </location>
</feature>
<accession>A0ABD3NMH5</accession>
<feature type="region of interest" description="Disordered" evidence="1">
    <location>
        <begin position="1069"/>
        <end position="1129"/>
    </location>
</feature>
<gene>
    <name evidence="2" type="ORF">ACHAWO_001170</name>
</gene>
<feature type="region of interest" description="Disordered" evidence="1">
    <location>
        <begin position="888"/>
        <end position="922"/>
    </location>
</feature>
<protein>
    <recommendedName>
        <fullName evidence="4">Tudor domain-containing protein</fullName>
    </recommendedName>
</protein>
<feature type="region of interest" description="Disordered" evidence="1">
    <location>
        <begin position="136"/>
        <end position="244"/>
    </location>
</feature>
<feature type="compositionally biased region" description="Basic and acidic residues" evidence="1">
    <location>
        <begin position="46"/>
        <end position="59"/>
    </location>
</feature>
<evidence type="ECO:0000313" key="2">
    <source>
        <dbReference type="EMBL" id="KAL3774855.1"/>
    </source>
</evidence>
<feature type="compositionally biased region" description="Polar residues" evidence="1">
    <location>
        <begin position="213"/>
        <end position="225"/>
    </location>
</feature>
<feature type="compositionally biased region" description="Basic residues" evidence="1">
    <location>
        <begin position="7"/>
        <end position="17"/>
    </location>
</feature>
<feature type="compositionally biased region" description="Polar residues" evidence="1">
    <location>
        <begin position="1092"/>
        <end position="1101"/>
    </location>
</feature>
<evidence type="ECO:0008006" key="4">
    <source>
        <dbReference type="Google" id="ProtNLM"/>
    </source>
</evidence>
<evidence type="ECO:0000256" key="1">
    <source>
        <dbReference type="SAM" id="MobiDB-lite"/>
    </source>
</evidence>
<feature type="compositionally biased region" description="Basic residues" evidence="1">
    <location>
        <begin position="228"/>
        <end position="244"/>
    </location>
</feature>
<feature type="compositionally biased region" description="Polar residues" evidence="1">
    <location>
        <begin position="171"/>
        <end position="182"/>
    </location>
</feature>
<reference evidence="2 3" key="1">
    <citation type="submission" date="2024-10" db="EMBL/GenBank/DDBJ databases">
        <title>Updated reference genomes for cyclostephanoid diatoms.</title>
        <authorList>
            <person name="Roberts W.R."/>
            <person name="Alverson A.J."/>
        </authorList>
    </citation>
    <scope>NUCLEOTIDE SEQUENCE [LARGE SCALE GENOMIC DNA]</scope>
    <source>
        <strain evidence="2 3">AJA010-31</strain>
    </source>
</reference>
<feature type="compositionally biased region" description="Basic and acidic residues" evidence="1">
    <location>
        <begin position="148"/>
        <end position="159"/>
    </location>
</feature>
<dbReference type="EMBL" id="JALLPJ020001175">
    <property type="protein sequence ID" value="KAL3774855.1"/>
    <property type="molecule type" value="Genomic_DNA"/>
</dbReference>
<proteinExistence type="predicted"/>
<evidence type="ECO:0000313" key="3">
    <source>
        <dbReference type="Proteomes" id="UP001530400"/>
    </source>
</evidence>
<keyword evidence="3" id="KW-1185">Reference proteome</keyword>
<feature type="compositionally biased region" description="Basic and acidic residues" evidence="1">
    <location>
        <begin position="754"/>
        <end position="764"/>
    </location>
</feature>
<dbReference type="Proteomes" id="UP001530400">
    <property type="component" value="Unassembled WGS sequence"/>
</dbReference>